<accession>A0AAE2D1I0</accession>
<evidence type="ECO:0000313" key="2">
    <source>
        <dbReference type="Proteomes" id="UP001293254"/>
    </source>
</evidence>
<reference evidence="1" key="2">
    <citation type="journal article" date="2024" name="Plant">
        <title>Genomic evolution and insights into agronomic trait innovations of Sesamum species.</title>
        <authorList>
            <person name="Miao H."/>
            <person name="Wang L."/>
            <person name="Qu L."/>
            <person name="Liu H."/>
            <person name="Sun Y."/>
            <person name="Le M."/>
            <person name="Wang Q."/>
            <person name="Wei S."/>
            <person name="Zheng Y."/>
            <person name="Lin W."/>
            <person name="Duan Y."/>
            <person name="Cao H."/>
            <person name="Xiong S."/>
            <person name="Wang X."/>
            <person name="Wei L."/>
            <person name="Li C."/>
            <person name="Ma Q."/>
            <person name="Ju M."/>
            <person name="Zhao R."/>
            <person name="Li G."/>
            <person name="Mu C."/>
            <person name="Tian Q."/>
            <person name="Mei H."/>
            <person name="Zhang T."/>
            <person name="Gao T."/>
            <person name="Zhang H."/>
        </authorList>
    </citation>
    <scope>NUCLEOTIDE SEQUENCE</scope>
    <source>
        <strain evidence="1">3651</strain>
    </source>
</reference>
<name>A0AAE2D1I0_9LAMI</name>
<dbReference type="AlphaFoldDB" id="A0AAE2D1I0"/>
<protein>
    <submittedName>
        <fullName evidence="1">Uncharacterized protein</fullName>
    </submittedName>
</protein>
<sequence>MQQSWQWSADTGIASSFQASLHYIRVRTKFYEFKERYNTYTTLTSNPGIWYDYETDEMHFLLAMHESMTTSQTHKFGIHAISLGVGIRTYARRINTVNSLAVCAPDWPSTQL</sequence>
<reference evidence="1" key="1">
    <citation type="submission" date="2020-06" db="EMBL/GenBank/DDBJ databases">
        <authorList>
            <person name="Li T."/>
            <person name="Hu X."/>
            <person name="Zhang T."/>
            <person name="Song X."/>
            <person name="Zhang H."/>
            <person name="Dai N."/>
            <person name="Sheng W."/>
            <person name="Hou X."/>
            <person name="Wei L."/>
        </authorList>
    </citation>
    <scope>NUCLEOTIDE SEQUENCE</scope>
    <source>
        <strain evidence="1">3651</strain>
        <tissue evidence="1">Leaf</tissue>
    </source>
</reference>
<comment type="caution">
    <text evidence="1">The sequence shown here is derived from an EMBL/GenBank/DDBJ whole genome shotgun (WGS) entry which is preliminary data.</text>
</comment>
<proteinExistence type="predicted"/>
<dbReference type="Proteomes" id="UP001293254">
    <property type="component" value="Unassembled WGS sequence"/>
</dbReference>
<organism evidence="1 2">
    <name type="scientific">Sesamum alatum</name>
    <dbReference type="NCBI Taxonomy" id="300844"/>
    <lineage>
        <taxon>Eukaryota</taxon>
        <taxon>Viridiplantae</taxon>
        <taxon>Streptophyta</taxon>
        <taxon>Embryophyta</taxon>
        <taxon>Tracheophyta</taxon>
        <taxon>Spermatophyta</taxon>
        <taxon>Magnoliopsida</taxon>
        <taxon>eudicotyledons</taxon>
        <taxon>Gunneridae</taxon>
        <taxon>Pentapetalae</taxon>
        <taxon>asterids</taxon>
        <taxon>lamiids</taxon>
        <taxon>Lamiales</taxon>
        <taxon>Pedaliaceae</taxon>
        <taxon>Sesamum</taxon>
    </lineage>
</organism>
<keyword evidence="2" id="KW-1185">Reference proteome</keyword>
<gene>
    <name evidence="1" type="ORF">Salat_0511800</name>
</gene>
<evidence type="ECO:0000313" key="1">
    <source>
        <dbReference type="EMBL" id="KAK4441769.1"/>
    </source>
</evidence>
<dbReference type="EMBL" id="JACGWO010000001">
    <property type="protein sequence ID" value="KAK4441769.1"/>
    <property type="molecule type" value="Genomic_DNA"/>
</dbReference>